<protein>
    <recommendedName>
        <fullName evidence="8">Bcr/CflA family efflux transporter</fullName>
    </recommendedName>
</protein>
<evidence type="ECO:0000256" key="4">
    <source>
        <dbReference type="ARBA" id="ARBA00022475"/>
    </source>
</evidence>
<feature type="transmembrane region" description="Helical" evidence="8">
    <location>
        <begin position="372"/>
        <end position="393"/>
    </location>
</feature>
<dbReference type="InterPro" id="IPR011701">
    <property type="entry name" value="MFS"/>
</dbReference>
<dbReference type="PANTHER" id="PTHR23502:SF132">
    <property type="entry name" value="POLYAMINE TRANSPORTER 2-RELATED"/>
    <property type="match status" value="1"/>
</dbReference>
<evidence type="ECO:0000313" key="11">
    <source>
        <dbReference type="Proteomes" id="UP000741863"/>
    </source>
</evidence>
<feature type="transmembrane region" description="Helical" evidence="8">
    <location>
        <begin position="79"/>
        <end position="98"/>
    </location>
</feature>
<feature type="transmembrane region" description="Helical" evidence="8">
    <location>
        <begin position="348"/>
        <end position="366"/>
    </location>
</feature>
<dbReference type="InterPro" id="IPR020846">
    <property type="entry name" value="MFS_dom"/>
</dbReference>
<dbReference type="PROSITE" id="PS50850">
    <property type="entry name" value="MFS"/>
    <property type="match status" value="1"/>
</dbReference>
<evidence type="ECO:0000256" key="7">
    <source>
        <dbReference type="ARBA" id="ARBA00023136"/>
    </source>
</evidence>
<comment type="subcellular location">
    <subcellularLocation>
        <location evidence="1 8">Cell membrane</location>
        <topology evidence="1 8">Multi-pass membrane protein</topology>
    </subcellularLocation>
</comment>
<feature type="transmembrane region" description="Helical" evidence="8">
    <location>
        <begin position="48"/>
        <end position="67"/>
    </location>
</feature>
<evidence type="ECO:0000313" key="10">
    <source>
        <dbReference type="EMBL" id="MBM7634155.1"/>
    </source>
</evidence>
<dbReference type="Proteomes" id="UP000741863">
    <property type="component" value="Unassembled WGS sequence"/>
</dbReference>
<feature type="transmembrane region" description="Helical" evidence="8">
    <location>
        <begin position="285"/>
        <end position="306"/>
    </location>
</feature>
<feature type="transmembrane region" description="Helical" evidence="8">
    <location>
        <begin position="250"/>
        <end position="273"/>
    </location>
</feature>
<evidence type="ECO:0000256" key="8">
    <source>
        <dbReference type="RuleBase" id="RU365088"/>
    </source>
</evidence>
<feature type="transmembrane region" description="Helical" evidence="8">
    <location>
        <begin position="312"/>
        <end position="336"/>
    </location>
</feature>
<comment type="caution">
    <text evidence="10">The sequence shown here is derived from an EMBL/GenBank/DDBJ whole genome shotgun (WGS) entry which is preliminary data.</text>
</comment>
<feature type="transmembrane region" description="Helical" evidence="8">
    <location>
        <begin position="12"/>
        <end position="28"/>
    </location>
</feature>
<dbReference type="SUPFAM" id="SSF103473">
    <property type="entry name" value="MFS general substrate transporter"/>
    <property type="match status" value="1"/>
</dbReference>
<accession>A0ABS2PFH5</accession>
<keyword evidence="11" id="KW-1185">Reference proteome</keyword>
<dbReference type="CDD" id="cd17320">
    <property type="entry name" value="MFS_MdfA_MDR_like"/>
    <property type="match status" value="1"/>
</dbReference>
<keyword evidence="4 8" id="KW-1003">Cell membrane</keyword>
<dbReference type="Pfam" id="PF07690">
    <property type="entry name" value="MFS_1"/>
    <property type="match status" value="1"/>
</dbReference>
<feature type="transmembrane region" description="Helical" evidence="8">
    <location>
        <begin position="219"/>
        <end position="238"/>
    </location>
</feature>
<organism evidence="10 11">
    <name type="scientific">Geomicrobium sediminis</name>
    <dbReference type="NCBI Taxonomy" id="1347788"/>
    <lineage>
        <taxon>Bacteria</taxon>
        <taxon>Bacillati</taxon>
        <taxon>Bacillota</taxon>
        <taxon>Bacilli</taxon>
        <taxon>Bacillales</taxon>
        <taxon>Geomicrobium</taxon>
    </lineage>
</organism>
<reference evidence="10 11" key="1">
    <citation type="submission" date="2021-01" db="EMBL/GenBank/DDBJ databases">
        <title>Genomic Encyclopedia of Type Strains, Phase IV (KMG-IV): sequencing the most valuable type-strain genomes for metagenomic binning, comparative biology and taxonomic classification.</title>
        <authorList>
            <person name="Goeker M."/>
        </authorList>
    </citation>
    <scope>NUCLEOTIDE SEQUENCE [LARGE SCALE GENOMIC DNA]</scope>
    <source>
        <strain evidence="10 11">DSM 25540</strain>
    </source>
</reference>
<dbReference type="PANTHER" id="PTHR23502">
    <property type="entry name" value="MAJOR FACILITATOR SUPERFAMILY"/>
    <property type="match status" value="1"/>
</dbReference>
<dbReference type="InterPro" id="IPR004812">
    <property type="entry name" value="Efflux_drug-R_Bcr/CmlA"/>
</dbReference>
<feature type="transmembrane region" description="Helical" evidence="8">
    <location>
        <begin position="104"/>
        <end position="125"/>
    </location>
</feature>
<dbReference type="NCBIfam" id="TIGR00710">
    <property type="entry name" value="efflux_Bcr_CflA"/>
    <property type="match status" value="1"/>
</dbReference>
<dbReference type="InterPro" id="IPR036259">
    <property type="entry name" value="MFS_trans_sf"/>
</dbReference>
<evidence type="ECO:0000259" key="9">
    <source>
        <dbReference type="PROSITE" id="PS50850"/>
    </source>
</evidence>
<feature type="transmembrane region" description="Helical" evidence="8">
    <location>
        <begin position="170"/>
        <end position="189"/>
    </location>
</feature>
<feature type="transmembrane region" description="Helical" evidence="8">
    <location>
        <begin position="137"/>
        <end position="164"/>
    </location>
</feature>
<keyword evidence="5 8" id="KW-0812">Transmembrane</keyword>
<keyword evidence="7 8" id="KW-0472">Membrane</keyword>
<name>A0ABS2PFH5_9BACL</name>
<evidence type="ECO:0000256" key="5">
    <source>
        <dbReference type="ARBA" id="ARBA00022692"/>
    </source>
</evidence>
<proteinExistence type="inferred from homology"/>
<dbReference type="RefSeq" id="WP_204698915.1">
    <property type="nucleotide sequence ID" value="NZ_JAFBEC010000009.1"/>
</dbReference>
<evidence type="ECO:0000256" key="2">
    <source>
        <dbReference type="ARBA" id="ARBA00006236"/>
    </source>
</evidence>
<keyword evidence="3 8" id="KW-0813">Transport</keyword>
<comment type="similarity">
    <text evidence="2 8">Belongs to the major facilitator superfamily. Bcr/CmlA family.</text>
</comment>
<feature type="domain" description="Major facilitator superfamily (MFS) profile" evidence="9">
    <location>
        <begin position="13"/>
        <end position="400"/>
    </location>
</feature>
<evidence type="ECO:0000256" key="6">
    <source>
        <dbReference type="ARBA" id="ARBA00022989"/>
    </source>
</evidence>
<evidence type="ECO:0000256" key="3">
    <source>
        <dbReference type="ARBA" id="ARBA00022448"/>
    </source>
</evidence>
<sequence length="400" mass="42318">MNENPTGKKRYALALILSMLTVLGPLNIDMYLPAFPDIASDLSTSQSLVQASLTACLLGLAIGQLVIGPISDAKGRRMPLMISVLLFVLASLLCAVAQNIETLIVGRFLQGFTAAAGLVVSRAVVRDVFDGKALTKFFALLMVINAVAPIVAPIAGGALLAIPAFEWDGIFYTLSFLGLIVVGIVYFSLKETLPETKRSPSSFKHIVSTFYELLKDRTFMGFALALGFAHGGSFAYVAGTPFVYQGIYDVSPQLFSVLFGINGLAMIIGSYVIGRFSGIIRERTLLFTALIIGVSATFILFVMTAIEAPLAAIVIPIFVYMTGMGMILTSSFTLAIAKQGHRAGSASALLGVFPLLIGAVVAPLVGLNEGSAVPMGLILFSTSLLALGAYVILAKTKKNQ</sequence>
<gene>
    <name evidence="10" type="ORF">JOD17_003255</name>
</gene>
<evidence type="ECO:0000256" key="1">
    <source>
        <dbReference type="ARBA" id="ARBA00004651"/>
    </source>
</evidence>
<dbReference type="Gene3D" id="1.20.1720.10">
    <property type="entry name" value="Multidrug resistance protein D"/>
    <property type="match status" value="1"/>
</dbReference>
<dbReference type="EMBL" id="JAFBEC010000009">
    <property type="protein sequence ID" value="MBM7634155.1"/>
    <property type="molecule type" value="Genomic_DNA"/>
</dbReference>
<keyword evidence="6 8" id="KW-1133">Transmembrane helix</keyword>